<organism evidence="2 3">
    <name type="scientific">Lottia gigantea</name>
    <name type="common">Giant owl limpet</name>
    <dbReference type="NCBI Taxonomy" id="225164"/>
    <lineage>
        <taxon>Eukaryota</taxon>
        <taxon>Metazoa</taxon>
        <taxon>Spiralia</taxon>
        <taxon>Lophotrochozoa</taxon>
        <taxon>Mollusca</taxon>
        <taxon>Gastropoda</taxon>
        <taxon>Patellogastropoda</taxon>
        <taxon>Lottioidea</taxon>
        <taxon>Lottiidae</taxon>
        <taxon>Lottia</taxon>
    </lineage>
</organism>
<keyword evidence="1" id="KW-0472">Membrane</keyword>
<dbReference type="RefSeq" id="XP_009063842.1">
    <property type="nucleotide sequence ID" value="XM_009065594.1"/>
</dbReference>
<feature type="transmembrane region" description="Helical" evidence="1">
    <location>
        <begin position="21"/>
        <end position="39"/>
    </location>
</feature>
<keyword evidence="1" id="KW-1133">Transmembrane helix</keyword>
<gene>
    <name evidence="2" type="ORF">LOTGIDRAFT_155088</name>
</gene>
<dbReference type="Proteomes" id="UP000030746">
    <property type="component" value="Unassembled WGS sequence"/>
</dbReference>
<proteinExistence type="predicted"/>
<protein>
    <submittedName>
        <fullName evidence="2">Uncharacterized protein</fullName>
    </submittedName>
</protein>
<dbReference type="HOGENOM" id="CLU_065034_0_0_1"/>
<keyword evidence="3" id="KW-1185">Reference proteome</keyword>
<dbReference type="EMBL" id="KB203274">
    <property type="protein sequence ID" value="ESO85601.1"/>
    <property type="molecule type" value="Genomic_DNA"/>
</dbReference>
<sequence length="364" mass="42167">MAEKPSTSASKTEKLQKVSSPLIRYYITIALFTSFFGQFRHVDFFSAPRILVLLLYAALANVDFMTSKVFSISNVNVLTSSFLSNVSCKFKVTLKMAFQGKRRFFNRRRFYAKKRYFNRRRRNFYRRRRAPIRRRTYRRRSNFMKRIYKGIVHSEHKASHEFNLGAKGIYTSNLCWNWHTFLTGSIKSQTSSYLNLFDEVKIRHVTLVYWLRNNGNSSITYEQPTMTTTYDPDAQGRTMSIDNQNCCPNTREKLIRYGKKYKLRMYPKFQPKLSAAKSVAIGGNAVSPWIDAAYFTYSASPASSMNGIIYTLKASPNTFVEGYYSVGLSWKGRRDGQIYTAKDDLYSAATPEGFEVLEGFDTVN</sequence>
<dbReference type="CTD" id="20236575"/>
<dbReference type="AlphaFoldDB" id="V3ZXB3"/>
<accession>V3ZXB3</accession>
<reference evidence="2 3" key="1">
    <citation type="journal article" date="2013" name="Nature">
        <title>Insights into bilaterian evolution from three spiralian genomes.</title>
        <authorList>
            <person name="Simakov O."/>
            <person name="Marletaz F."/>
            <person name="Cho S.J."/>
            <person name="Edsinger-Gonzales E."/>
            <person name="Havlak P."/>
            <person name="Hellsten U."/>
            <person name="Kuo D.H."/>
            <person name="Larsson T."/>
            <person name="Lv J."/>
            <person name="Arendt D."/>
            <person name="Savage R."/>
            <person name="Osoegawa K."/>
            <person name="de Jong P."/>
            <person name="Grimwood J."/>
            <person name="Chapman J.A."/>
            <person name="Shapiro H."/>
            <person name="Aerts A."/>
            <person name="Otillar R.P."/>
            <person name="Terry A.Y."/>
            <person name="Boore J.L."/>
            <person name="Grigoriev I.V."/>
            <person name="Lindberg D.R."/>
            <person name="Seaver E.C."/>
            <person name="Weisblat D.A."/>
            <person name="Putnam N.H."/>
            <person name="Rokhsar D.S."/>
        </authorList>
    </citation>
    <scope>NUCLEOTIDE SEQUENCE [LARGE SCALE GENOMIC DNA]</scope>
</reference>
<keyword evidence="1" id="KW-0812">Transmembrane</keyword>
<evidence type="ECO:0000313" key="3">
    <source>
        <dbReference type="Proteomes" id="UP000030746"/>
    </source>
</evidence>
<dbReference type="KEGG" id="lgi:LOTGIDRAFT_155088"/>
<evidence type="ECO:0000256" key="1">
    <source>
        <dbReference type="SAM" id="Phobius"/>
    </source>
</evidence>
<name>V3ZXB3_LOTGI</name>
<dbReference type="GeneID" id="20236575"/>
<evidence type="ECO:0000313" key="2">
    <source>
        <dbReference type="EMBL" id="ESO85601.1"/>
    </source>
</evidence>